<dbReference type="EMBL" id="LCRF01000007">
    <property type="protein sequence ID" value="KKW31786.1"/>
    <property type="molecule type" value="Genomic_DNA"/>
</dbReference>
<gene>
    <name evidence="8" type="ORF">UY74_C0007G0015</name>
</gene>
<dbReference type="SMART" id="SM00028">
    <property type="entry name" value="TPR"/>
    <property type="match status" value="2"/>
</dbReference>
<feature type="transmembrane region" description="Helical" evidence="6">
    <location>
        <begin position="174"/>
        <end position="193"/>
    </location>
</feature>
<feature type="transmembrane region" description="Helical" evidence="6">
    <location>
        <begin position="277"/>
        <end position="295"/>
    </location>
</feature>
<dbReference type="InterPro" id="IPR011990">
    <property type="entry name" value="TPR-like_helical_dom_sf"/>
</dbReference>
<keyword evidence="5" id="KW-0802">TPR repeat</keyword>
<feature type="transmembrane region" description="Helical" evidence="6">
    <location>
        <begin position="437"/>
        <end position="460"/>
    </location>
</feature>
<dbReference type="SUPFAM" id="SSF48452">
    <property type="entry name" value="TPR-like"/>
    <property type="match status" value="1"/>
</dbReference>
<feature type="domain" description="O-antigen ligase-related" evidence="7">
    <location>
        <begin position="205"/>
        <end position="389"/>
    </location>
</feature>
<feature type="repeat" description="TPR" evidence="5">
    <location>
        <begin position="622"/>
        <end position="655"/>
    </location>
</feature>
<evidence type="ECO:0000256" key="4">
    <source>
        <dbReference type="ARBA" id="ARBA00023136"/>
    </source>
</evidence>
<evidence type="ECO:0000256" key="2">
    <source>
        <dbReference type="ARBA" id="ARBA00022692"/>
    </source>
</evidence>
<feature type="transmembrane region" description="Helical" evidence="6">
    <location>
        <begin position="73"/>
        <end position="94"/>
    </location>
</feature>
<dbReference type="PROSITE" id="PS50005">
    <property type="entry name" value="TPR"/>
    <property type="match status" value="2"/>
</dbReference>
<feature type="transmembrane region" description="Helical" evidence="6">
    <location>
        <begin position="223"/>
        <end position="240"/>
    </location>
</feature>
<dbReference type="PROSITE" id="PS50293">
    <property type="entry name" value="TPR_REGION"/>
    <property type="match status" value="1"/>
</dbReference>
<keyword evidence="4 6" id="KW-0472">Membrane</keyword>
<feature type="transmembrane region" description="Helical" evidence="6">
    <location>
        <begin position="472"/>
        <end position="492"/>
    </location>
</feature>
<name>A0A0G1XLL1_9BACT</name>
<dbReference type="InterPro" id="IPR019734">
    <property type="entry name" value="TPR_rpt"/>
</dbReference>
<dbReference type="InterPro" id="IPR007016">
    <property type="entry name" value="O-antigen_ligase-rel_domated"/>
</dbReference>
<dbReference type="Proteomes" id="UP000034445">
    <property type="component" value="Unassembled WGS sequence"/>
</dbReference>
<evidence type="ECO:0000313" key="9">
    <source>
        <dbReference type="Proteomes" id="UP000034445"/>
    </source>
</evidence>
<dbReference type="PANTHER" id="PTHR37422:SF13">
    <property type="entry name" value="LIPOPOLYSACCHARIDE BIOSYNTHESIS PROTEIN PA4999-RELATED"/>
    <property type="match status" value="1"/>
</dbReference>
<feature type="transmembrane region" description="Helical" evidence="6">
    <location>
        <begin position="376"/>
        <end position="398"/>
    </location>
</feature>
<evidence type="ECO:0000256" key="3">
    <source>
        <dbReference type="ARBA" id="ARBA00022989"/>
    </source>
</evidence>
<evidence type="ECO:0000256" key="1">
    <source>
        <dbReference type="ARBA" id="ARBA00004141"/>
    </source>
</evidence>
<dbReference type="Pfam" id="PF14559">
    <property type="entry name" value="TPR_19"/>
    <property type="match status" value="2"/>
</dbReference>
<accession>A0A0G1XLL1</accession>
<comment type="subcellular location">
    <subcellularLocation>
        <location evidence="1">Membrane</location>
        <topology evidence="1">Multi-pass membrane protein</topology>
    </subcellularLocation>
</comment>
<dbReference type="Gene3D" id="1.25.40.10">
    <property type="entry name" value="Tetratricopeptide repeat domain"/>
    <property type="match status" value="1"/>
</dbReference>
<evidence type="ECO:0000256" key="6">
    <source>
        <dbReference type="SAM" id="Phobius"/>
    </source>
</evidence>
<feature type="repeat" description="TPR" evidence="5">
    <location>
        <begin position="689"/>
        <end position="722"/>
    </location>
</feature>
<keyword evidence="3 6" id="KW-1133">Transmembrane helix</keyword>
<dbReference type="AlphaFoldDB" id="A0A0G1XLL1"/>
<organism evidence="8 9">
    <name type="scientific">Candidatus Kaiserbacteria bacterium GW2011_GWC2_52_8b</name>
    <dbReference type="NCBI Taxonomy" id="1618676"/>
    <lineage>
        <taxon>Bacteria</taxon>
        <taxon>Candidatus Kaiseribacteriota</taxon>
    </lineage>
</organism>
<sequence>MRKSAFEQFSLWIVKIGLWTIPFLPLYVSSSMLFPFITGKNFAFRIIIEIIFAFWVGLAVLKEEYRPRLTPLFKVATALIVVLFLADFFSPNPYRAFFSNYERMEGFLMLFHLYLYFVMLASVFSKREWMVFFHMTIFASIAVSYVALLQKMGYRVSLQGGFRVDSTIGNPTYLAAYLLFHVWLLALFLYQWWGKWWRTAFYAAIMVFELAIIYFTATRGVTLALALILIPFVGAVVWFWPRIAAEVQFFGNRKGRNDLENQSGMGPYSGWSLGRKCALAFFIVSIALPFFFWSIRDSEFVLSRPALNRITKYSLQETTIKSRFLIWQMSAKAALERPFLGWGQENYYLVFQKYFEPGLFAQEPWFDRSHNVFFDWLINTGFSGLLLYLGLFGSAFFMMWRAVACGALRAWYGIVLSALFLSYFFQNIFVFDNLNTYLLFFAFLAYVHFSSASVPTPTVIPRSLENRREASGKAYAATALFLVAFSFGGYYLHVKPIQESKALIRALNFPSTHQTFTLSELTAAFEEALAFNTFGDSEVREQLSNFARGIAANESFPDGDRRAFLQFTIDELKKETVGPGRDVKHLLFLGALLSQKAFFDPTAAGEAEQVLKEAIRVSPTKQIIYFQLAQLYLSMGRGDEAIQVLRSAWDLDRNYHEAGANLLMLSLISGKSDLVAEVRSELLISALNAEVLTRVGQVYRQVGDYANALSVYKRLTEVNPTSFENRLIYAALLGQAGRGEEARRAAEEARAIAPDRGADVDRLLEALKQVP</sequence>
<feature type="transmembrane region" description="Helical" evidence="6">
    <location>
        <begin position="12"/>
        <end position="36"/>
    </location>
</feature>
<feature type="transmembrane region" description="Helical" evidence="6">
    <location>
        <begin position="42"/>
        <end position="61"/>
    </location>
</feature>
<protein>
    <recommendedName>
        <fullName evidence="7">O-antigen ligase-related domain-containing protein</fullName>
    </recommendedName>
</protein>
<reference evidence="8 9" key="1">
    <citation type="journal article" date="2015" name="Nature">
        <title>rRNA introns, odd ribosomes, and small enigmatic genomes across a large radiation of phyla.</title>
        <authorList>
            <person name="Brown C.T."/>
            <person name="Hug L.A."/>
            <person name="Thomas B.C."/>
            <person name="Sharon I."/>
            <person name="Castelle C.J."/>
            <person name="Singh A."/>
            <person name="Wilkins M.J."/>
            <person name="Williams K.H."/>
            <person name="Banfield J.F."/>
        </authorList>
    </citation>
    <scope>NUCLEOTIDE SEQUENCE [LARGE SCALE GENOMIC DNA]</scope>
</reference>
<evidence type="ECO:0000313" key="8">
    <source>
        <dbReference type="EMBL" id="KKW31786.1"/>
    </source>
</evidence>
<feature type="transmembrane region" description="Helical" evidence="6">
    <location>
        <begin position="131"/>
        <end position="154"/>
    </location>
</feature>
<proteinExistence type="predicted"/>
<feature type="transmembrane region" description="Helical" evidence="6">
    <location>
        <begin position="410"/>
        <end position="431"/>
    </location>
</feature>
<evidence type="ECO:0000256" key="5">
    <source>
        <dbReference type="PROSITE-ProRule" id="PRU00339"/>
    </source>
</evidence>
<keyword evidence="2 6" id="KW-0812">Transmembrane</keyword>
<evidence type="ECO:0000259" key="7">
    <source>
        <dbReference type="Pfam" id="PF04932"/>
    </source>
</evidence>
<dbReference type="GO" id="GO:0016020">
    <property type="term" value="C:membrane"/>
    <property type="evidence" value="ECO:0007669"/>
    <property type="project" value="UniProtKB-SubCell"/>
</dbReference>
<dbReference type="PANTHER" id="PTHR37422">
    <property type="entry name" value="TEICHURONIC ACID BIOSYNTHESIS PROTEIN TUAE"/>
    <property type="match status" value="1"/>
</dbReference>
<dbReference type="InterPro" id="IPR051533">
    <property type="entry name" value="WaaL-like"/>
</dbReference>
<comment type="caution">
    <text evidence="8">The sequence shown here is derived from an EMBL/GenBank/DDBJ whole genome shotgun (WGS) entry which is preliminary data.</text>
</comment>
<feature type="transmembrane region" description="Helical" evidence="6">
    <location>
        <begin position="106"/>
        <end position="124"/>
    </location>
</feature>
<feature type="transmembrane region" description="Helical" evidence="6">
    <location>
        <begin position="200"/>
        <end position="217"/>
    </location>
</feature>
<dbReference type="Pfam" id="PF04932">
    <property type="entry name" value="Wzy_C"/>
    <property type="match status" value="1"/>
</dbReference>